<sequence length="378" mass="42564">MFIQRNYHSKIRRTSHTSSKPNTSTQSFEITFITAKAIPLPLSTDYFKMQVQVTQPESPIDTTCFPSPQRHPLSTWESEKSSMLSTLPKQLEKESSPFSTMRNAGSALKSCFSMKTNDLEPYEYSSPPLDREFPLYSVFEDRALLDAIVTSLELEPLFLATKMATPPIDGSKNTVRRPGTFLNKDGRWIKGKPCRIDNCDKRAQSNGLCKGHGGGARCSHDGCNKSSQGGGLCRAHGGGKRCLHQGCHKGTQRNGYCYLHGGVRSCSVNGCFKKDRGSGKCFSHGGGRRCQAPRCSVNVRRGTHCEKHLLIQFLKESLLRMRYSCRMCRQDLFTDDNLLSHAPNRHSISIKKRPRNGWMTCRPCRENYIVRIRDVMLV</sequence>
<evidence type="ECO:0000313" key="3">
    <source>
        <dbReference type="EMBL" id="CCI44663.1"/>
    </source>
</evidence>
<dbReference type="EMBL" id="CAIX01000075">
    <property type="protein sequence ID" value="CCI44663.1"/>
    <property type="molecule type" value="Genomic_DNA"/>
</dbReference>
<accession>A0A024GD98</accession>
<dbReference type="OrthoDB" id="77038at2759"/>
<dbReference type="PANTHER" id="PTHR31827">
    <property type="entry name" value="EMB|CAB89363.1"/>
    <property type="match status" value="1"/>
</dbReference>
<dbReference type="InterPro" id="IPR056866">
    <property type="entry name" value="Znf_WRKY19"/>
</dbReference>
<dbReference type="Pfam" id="PF24906">
    <property type="entry name" value="Zf_WRKY19"/>
    <property type="match status" value="2"/>
</dbReference>
<evidence type="ECO:0000313" key="4">
    <source>
        <dbReference type="Proteomes" id="UP000053237"/>
    </source>
</evidence>
<keyword evidence="4" id="KW-1185">Reference proteome</keyword>
<feature type="compositionally biased region" description="Polar residues" evidence="1">
    <location>
        <begin position="16"/>
        <end position="25"/>
    </location>
</feature>
<proteinExistence type="predicted"/>
<name>A0A024GD98_9STRA</name>
<organism evidence="3 4">
    <name type="scientific">Albugo candida</name>
    <dbReference type="NCBI Taxonomy" id="65357"/>
    <lineage>
        <taxon>Eukaryota</taxon>
        <taxon>Sar</taxon>
        <taxon>Stramenopiles</taxon>
        <taxon>Oomycota</taxon>
        <taxon>Peronosporomycetes</taxon>
        <taxon>Albuginales</taxon>
        <taxon>Albuginaceae</taxon>
        <taxon>Albugo</taxon>
    </lineage>
</organism>
<dbReference type="STRING" id="65357.A0A024GD98"/>
<dbReference type="PROSITE" id="PS00028">
    <property type="entry name" value="ZINC_FINGER_C2H2_1"/>
    <property type="match status" value="1"/>
</dbReference>
<dbReference type="AlphaFoldDB" id="A0A024GD98"/>
<dbReference type="PANTHER" id="PTHR31827:SF1">
    <property type="entry name" value="EMB|CAB89363.1"/>
    <property type="match status" value="1"/>
</dbReference>
<dbReference type="InParanoid" id="A0A024GD98"/>
<feature type="region of interest" description="Disordered" evidence="1">
    <location>
        <begin position="58"/>
        <end position="79"/>
    </location>
</feature>
<comment type="caution">
    <text evidence="3">The sequence shown here is derived from an EMBL/GenBank/DDBJ whole genome shotgun (WGS) entry which is preliminary data.</text>
</comment>
<dbReference type="InterPro" id="IPR013087">
    <property type="entry name" value="Znf_C2H2_type"/>
</dbReference>
<gene>
    <name evidence="3" type="ORF">BN9_054720</name>
</gene>
<protein>
    <recommendedName>
        <fullName evidence="2">C2H2-type domain-containing protein</fullName>
    </recommendedName>
</protein>
<evidence type="ECO:0000256" key="1">
    <source>
        <dbReference type="SAM" id="MobiDB-lite"/>
    </source>
</evidence>
<feature type="region of interest" description="Disordered" evidence="1">
    <location>
        <begin position="1"/>
        <end position="25"/>
    </location>
</feature>
<reference evidence="3 4" key="1">
    <citation type="submission" date="2012-05" db="EMBL/GenBank/DDBJ databases">
        <title>Recombination and specialization in a pathogen metapopulation.</title>
        <authorList>
            <person name="Gardiner A."/>
            <person name="Kemen E."/>
            <person name="Schultz-Larsen T."/>
            <person name="MacLean D."/>
            <person name="Van Oosterhout C."/>
            <person name="Jones J.D.G."/>
        </authorList>
    </citation>
    <scope>NUCLEOTIDE SEQUENCE [LARGE SCALE GENOMIC DNA]</scope>
    <source>
        <strain evidence="3 4">Ac Nc2</strain>
    </source>
</reference>
<evidence type="ECO:0000259" key="2">
    <source>
        <dbReference type="PROSITE" id="PS00028"/>
    </source>
</evidence>
<dbReference type="Proteomes" id="UP000053237">
    <property type="component" value="Unassembled WGS sequence"/>
</dbReference>
<feature type="domain" description="C2H2-type" evidence="2">
    <location>
        <begin position="325"/>
        <end position="346"/>
    </location>
</feature>